<dbReference type="SUPFAM" id="SSF55874">
    <property type="entry name" value="ATPase domain of HSP90 chaperone/DNA topoisomerase II/histidine kinase"/>
    <property type="match status" value="1"/>
</dbReference>
<dbReference type="STRING" id="550983.A4R26_04275"/>
<protein>
    <recommendedName>
        <fullName evidence="6">Histidine kinase domain-containing protein</fullName>
    </recommendedName>
</protein>
<proteinExistence type="predicted"/>
<dbReference type="Pfam" id="PF02518">
    <property type="entry name" value="HATPase_c"/>
    <property type="match status" value="1"/>
</dbReference>
<evidence type="ECO:0000256" key="4">
    <source>
        <dbReference type="SAM" id="Coils"/>
    </source>
</evidence>
<accession>A0A1V9FE67</accession>
<evidence type="ECO:0000313" key="7">
    <source>
        <dbReference type="EMBL" id="OQP56658.1"/>
    </source>
</evidence>
<name>A0A1V9FE67_9BACT</name>
<feature type="transmembrane region" description="Helical" evidence="5">
    <location>
        <begin position="342"/>
        <end position="362"/>
    </location>
</feature>
<keyword evidence="4" id="KW-0175">Coiled coil</keyword>
<dbReference type="InterPro" id="IPR019734">
    <property type="entry name" value="TPR_rpt"/>
</dbReference>
<dbReference type="Gene3D" id="1.25.40.10">
    <property type="entry name" value="Tetratricopeptide repeat domain"/>
    <property type="match status" value="2"/>
</dbReference>
<dbReference type="Proteomes" id="UP000192276">
    <property type="component" value="Unassembled WGS sequence"/>
</dbReference>
<dbReference type="InterPro" id="IPR003594">
    <property type="entry name" value="HATPase_dom"/>
</dbReference>
<dbReference type="CDD" id="cd16917">
    <property type="entry name" value="HATPase_UhpB-NarQ-NarX-like"/>
    <property type="match status" value="1"/>
</dbReference>
<evidence type="ECO:0000256" key="3">
    <source>
        <dbReference type="ARBA" id="ARBA00023012"/>
    </source>
</evidence>
<dbReference type="EMBL" id="LWBP01000199">
    <property type="protein sequence ID" value="OQP56658.1"/>
    <property type="molecule type" value="Genomic_DNA"/>
</dbReference>
<comment type="caution">
    <text evidence="7">The sequence shown here is derived from an EMBL/GenBank/DDBJ whole genome shotgun (WGS) entry which is preliminary data.</text>
</comment>
<sequence>MGFTYGAQGHLDKQVDWYLKAIRVYEKNKDPQGLAQTVSNLSTVYNQLDNRKEAMAYAKQAMALRESIGDVNGLSISCNNISQLYLGVDSLDQAIRYQQLGLKYAEKSGVKLRISNSFISMALLLNRQKKNKEALEYEKKAIAILQELNELGTLSRRYIAAAILSKAMNDSATALDYFQKAYDLSVQLNNKENLRDIYLHKAIYYKDKKDFYNAYENYKKYIVYRDSLISVKTRADIAEIETRYETEKKDFEIARLNTEQKIRQLEIEKQKAIISGNTLLAKQKENEITLLSQQRELQDSKIKQQDQELEKQLLIAKNNEQLLKLSEQEKQLKEKELKDQKLLQRVLVGAAVMLILFAVILFNRYKLKKKLEQQNQLLNVRNDIAKDLHDEIGSTLTSIKILSEVSKNNLEKDQQKAFSFLQKITEQSSQMQQGMSDIVWAIKPDNDKLENMLVRMREYASHTLEPKNIETIFITEEPVLSQSLNMQQRRDFFLIFKEAINNAAKYSQAGKVEITIRKEMNQLLLRISDNGIGFDSAKETSSNGLKNMMARAEALKGAVHIQSAPGKGTTIVANVPAM</sequence>
<feature type="domain" description="Histidine kinase" evidence="6">
    <location>
        <begin position="387"/>
        <end position="578"/>
    </location>
</feature>
<dbReference type="AlphaFoldDB" id="A0A1V9FE67"/>
<keyword evidence="1" id="KW-0808">Transferase</keyword>
<dbReference type="Gene3D" id="3.30.565.10">
    <property type="entry name" value="Histidine kinase-like ATPase, C-terminal domain"/>
    <property type="match status" value="1"/>
</dbReference>
<dbReference type="Pfam" id="PF13374">
    <property type="entry name" value="TPR_10"/>
    <property type="match status" value="1"/>
</dbReference>
<dbReference type="Pfam" id="PF07730">
    <property type="entry name" value="HisKA_3"/>
    <property type="match status" value="1"/>
</dbReference>
<dbReference type="Gene3D" id="1.20.5.1930">
    <property type="match status" value="1"/>
</dbReference>
<evidence type="ECO:0000256" key="2">
    <source>
        <dbReference type="ARBA" id="ARBA00022777"/>
    </source>
</evidence>
<dbReference type="InterPro" id="IPR011990">
    <property type="entry name" value="TPR-like_helical_dom_sf"/>
</dbReference>
<evidence type="ECO:0000256" key="1">
    <source>
        <dbReference type="ARBA" id="ARBA00022679"/>
    </source>
</evidence>
<keyword evidence="5" id="KW-0812">Transmembrane</keyword>
<organism evidence="7 8">
    <name type="scientific">Niastella populi</name>
    <dbReference type="NCBI Taxonomy" id="550983"/>
    <lineage>
        <taxon>Bacteria</taxon>
        <taxon>Pseudomonadati</taxon>
        <taxon>Bacteroidota</taxon>
        <taxon>Chitinophagia</taxon>
        <taxon>Chitinophagales</taxon>
        <taxon>Chitinophagaceae</taxon>
        <taxon>Niastella</taxon>
    </lineage>
</organism>
<keyword evidence="5" id="KW-1133">Transmembrane helix</keyword>
<evidence type="ECO:0000256" key="5">
    <source>
        <dbReference type="SAM" id="Phobius"/>
    </source>
</evidence>
<keyword evidence="2" id="KW-0418">Kinase</keyword>
<dbReference type="InterPro" id="IPR011712">
    <property type="entry name" value="Sig_transdc_His_kin_sub3_dim/P"/>
</dbReference>
<evidence type="ECO:0000259" key="6">
    <source>
        <dbReference type="PROSITE" id="PS50109"/>
    </source>
</evidence>
<dbReference type="PROSITE" id="PS50109">
    <property type="entry name" value="HIS_KIN"/>
    <property type="match status" value="1"/>
</dbReference>
<dbReference type="InterPro" id="IPR005467">
    <property type="entry name" value="His_kinase_dom"/>
</dbReference>
<feature type="coiled-coil region" evidence="4">
    <location>
        <begin position="315"/>
        <end position="388"/>
    </location>
</feature>
<evidence type="ECO:0000313" key="8">
    <source>
        <dbReference type="Proteomes" id="UP000192276"/>
    </source>
</evidence>
<dbReference type="InterPro" id="IPR036890">
    <property type="entry name" value="HATPase_C_sf"/>
</dbReference>
<dbReference type="GO" id="GO:0016020">
    <property type="term" value="C:membrane"/>
    <property type="evidence" value="ECO:0007669"/>
    <property type="project" value="InterPro"/>
</dbReference>
<reference evidence="8" key="1">
    <citation type="submission" date="2016-04" db="EMBL/GenBank/DDBJ databases">
        <authorList>
            <person name="Chen L."/>
            <person name="Zhuang W."/>
            <person name="Wang G."/>
        </authorList>
    </citation>
    <scope>NUCLEOTIDE SEQUENCE [LARGE SCALE GENOMIC DNA]</scope>
    <source>
        <strain evidence="8">208</strain>
    </source>
</reference>
<keyword evidence="8" id="KW-1185">Reference proteome</keyword>
<dbReference type="PANTHER" id="PTHR24421">
    <property type="entry name" value="NITRATE/NITRITE SENSOR PROTEIN NARX-RELATED"/>
    <property type="match status" value="1"/>
</dbReference>
<keyword evidence="5" id="KW-0472">Membrane</keyword>
<dbReference type="GO" id="GO:0046983">
    <property type="term" value="F:protein dimerization activity"/>
    <property type="evidence" value="ECO:0007669"/>
    <property type="project" value="InterPro"/>
</dbReference>
<dbReference type="SMART" id="SM00028">
    <property type="entry name" value="TPR"/>
    <property type="match status" value="5"/>
</dbReference>
<keyword evidence="3" id="KW-0902">Two-component regulatory system</keyword>
<dbReference type="SMART" id="SM00387">
    <property type="entry name" value="HATPase_c"/>
    <property type="match status" value="1"/>
</dbReference>
<dbReference type="GO" id="GO:0000155">
    <property type="term" value="F:phosphorelay sensor kinase activity"/>
    <property type="evidence" value="ECO:0007669"/>
    <property type="project" value="InterPro"/>
</dbReference>
<gene>
    <name evidence="7" type="ORF">A4R26_04275</name>
</gene>
<dbReference type="InterPro" id="IPR050482">
    <property type="entry name" value="Sensor_HK_TwoCompSys"/>
</dbReference>
<dbReference type="SUPFAM" id="SSF48452">
    <property type="entry name" value="TPR-like"/>
    <property type="match status" value="2"/>
</dbReference>